<comment type="caution">
    <text evidence="3">The sequence shown here is derived from an EMBL/GenBank/DDBJ whole genome shotgun (WGS) entry which is preliminary data.</text>
</comment>
<keyword evidence="1" id="KW-0732">Signal</keyword>
<proteinExistence type="predicted"/>
<accession>A0ABP6C1V7</accession>
<organism evidence="3 4">
    <name type="scientific">Actinomadura fulvescens</name>
    <dbReference type="NCBI Taxonomy" id="46160"/>
    <lineage>
        <taxon>Bacteria</taxon>
        <taxon>Bacillati</taxon>
        <taxon>Actinomycetota</taxon>
        <taxon>Actinomycetes</taxon>
        <taxon>Streptosporangiales</taxon>
        <taxon>Thermomonosporaceae</taxon>
        <taxon>Actinomadura</taxon>
    </lineage>
</organism>
<dbReference type="Pfam" id="PF14344">
    <property type="entry name" value="DUF4397"/>
    <property type="match status" value="1"/>
</dbReference>
<protein>
    <recommendedName>
        <fullName evidence="2">DUF4397 domain-containing protein</fullName>
    </recommendedName>
</protein>
<evidence type="ECO:0000256" key="1">
    <source>
        <dbReference type="SAM" id="SignalP"/>
    </source>
</evidence>
<feature type="signal peptide" evidence="1">
    <location>
        <begin position="1"/>
        <end position="16"/>
    </location>
</feature>
<sequence>MGAVVVLASAAVGVGAAPGAAAPAQGYVRLAHLSPDTPAVDVYLYSGKGPLDRRHQRLVLKHVGYGALSPYQRLDGGTYTVAMRPANAAATSPPVLSAVVRVRAGAAYTVAGMGPYKGIKLRVMDDSVDLPANRAAVRVIAASLKVPTVDVTLGDRKLAGGLRFASVAPYEIVPARTARIRVRGDGGQQAGTKVALGAGSVHTVVVLDGKPGLRLLSLVDVAQGSRTPTGGVNAGFGGLAERPASDRDRGVWTVLALTVLACAGTATKVRMRSRRRA</sequence>
<reference evidence="4" key="1">
    <citation type="journal article" date="2019" name="Int. J. Syst. Evol. Microbiol.">
        <title>The Global Catalogue of Microorganisms (GCM) 10K type strain sequencing project: providing services to taxonomists for standard genome sequencing and annotation.</title>
        <authorList>
            <consortium name="The Broad Institute Genomics Platform"/>
            <consortium name="The Broad Institute Genome Sequencing Center for Infectious Disease"/>
            <person name="Wu L."/>
            <person name="Ma J."/>
        </authorList>
    </citation>
    <scope>NUCLEOTIDE SEQUENCE [LARGE SCALE GENOMIC DNA]</scope>
    <source>
        <strain evidence="4">JCM 6833</strain>
    </source>
</reference>
<dbReference type="InterPro" id="IPR025510">
    <property type="entry name" value="DUF4397"/>
</dbReference>
<feature type="domain" description="DUF4397" evidence="2">
    <location>
        <begin position="27"/>
        <end position="152"/>
    </location>
</feature>
<gene>
    <name evidence="3" type="ORF">GCM10010411_29570</name>
</gene>
<keyword evidence="4" id="KW-1185">Reference proteome</keyword>
<dbReference type="EMBL" id="BAAATD010000003">
    <property type="protein sequence ID" value="GAA2594447.1"/>
    <property type="molecule type" value="Genomic_DNA"/>
</dbReference>
<evidence type="ECO:0000313" key="4">
    <source>
        <dbReference type="Proteomes" id="UP001501509"/>
    </source>
</evidence>
<feature type="chain" id="PRO_5046343013" description="DUF4397 domain-containing protein" evidence="1">
    <location>
        <begin position="17"/>
        <end position="277"/>
    </location>
</feature>
<dbReference type="Proteomes" id="UP001501509">
    <property type="component" value="Unassembled WGS sequence"/>
</dbReference>
<evidence type="ECO:0000313" key="3">
    <source>
        <dbReference type="EMBL" id="GAA2594447.1"/>
    </source>
</evidence>
<evidence type="ECO:0000259" key="2">
    <source>
        <dbReference type="Pfam" id="PF14344"/>
    </source>
</evidence>
<name>A0ABP6C1V7_9ACTN</name>